<comment type="caution">
    <text evidence="2">The sequence shown here is derived from an EMBL/GenBank/DDBJ whole genome shotgun (WGS) entry which is preliminary data.</text>
</comment>
<evidence type="ECO:0000313" key="2">
    <source>
        <dbReference type="EMBL" id="KAF9595959.1"/>
    </source>
</evidence>
<dbReference type="Proteomes" id="UP000631114">
    <property type="component" value="Unassembled WGS sequence"/>
</dbReference>
<proteinExistence type="predicted"/>
<dbReference type="EMBL" id="JADFTS010000007">
    <property type="protein sequence ID" value="KAF9595959.1"/>
    <property type="molecule type" value="Genomic_DNA"/>
</dbReference>
<feature type="domain" description="RDR1/2-like RRM" evidence="1">
    <location>
        <begin position="4"/>
        <end position="85"/>
    </location>
</feature>
<dbReference type="AlphaFoldDB" id="A0A835LLK1"/>
<name>A0A835LLK1_9MAGN</name>
<dbReference type="InterPro" id="IPR058763">
    <property type="entry name" value="RRM_RDR1/2-like"/>
</dbReference>
<protein>
    <recommendedName>
        <fullName evidence="1">RDR1/2-like RRM domain-containing protein</fullName>
    </recommendedName>
</protein>
<sequence>MSKTIQVSGLPSHVSAQVVKEFLERYAGEGTAFALKIRQSKSKGPNPRAFGKSPIPTTKGVETILSLARQCPYYGISCLKVHNMERDIVPKPRVMMLSPDVPGVTFWVRVLRESFKALRKGKHRSELWFWSLESGASSFSFWCRL</sequence>
<accession>A0A835LLK1</accession>
<reference evidence="2 3" key="1">
    <citation type="submission" date="2020-10" db="EMBL/GenBank/DDBJ databases">
        <title>The Coptis chinensis genome and diversification of protoberbering-type alkaloids.</title>
        <authorList>
            <person name="Wang B."/>
            <person name="Shu S."/>
            <person name="Song C."/>
            <person name="Liu Y."/>
        </authorList>
    </citation>
    <scope>NUCLEOTIDE SEQUENCE [LARGE SCALE GENOMIC DNA]</scope>
    <source>
        <strain evidence="2">HL-2020</strain>
        <tissue evidence="2">Leaf</tissue>
    </source>
</reference>
<organism evidence="2 3">
    <name type="scientific">Coptis chinensis</name>
    <dbReference type="NCBI Taxonomy" id="261450"/>
    <lineage>
        <taxon>Eukaryota</taxon>
        <taxon>Viridiplantae</taxon>
        <taxon>Streptophyta</taxon>
        <taxon>Embryophyta</taxon>
        <taxon>Tracheophyta</taxon>
        <taxon>Spermatophyta</taxon>
        <taxon>Magnoliopsida</taxon>
        <taxon>Ranunculales</taxon>
        <taxon>Ranunculaceae</taxon>
        <taxon>Coptidoideae</taxon>
        <taxon>Coptis</taxon>
    </lineage>
</organism>
<evidence type="ECO:0000259" key="1">
    <source>
        <dbReference type="Pfam" id="PF26250"/>
    </source>
</evidence>
<dbReference type="OrthoDB" id="1602082at2759"/>
<gene>
    <name evidence="2" type="ORF">IFM89_006705</name>
</gene>
<dbReference type="Pfam" id="PF26250">
    <property type="entry name" value="RRM_RdRP1_2"/>
    <property type="match status" value="1"/>
</dbReference>
<evidence type="ECO:0000313" key="3">
    <source>
        <dbReference type="Proteomes" id="UP000631114"/>
    </source>
</evidence>
<keyword evidence="3" id="KW-1185">Reference proteome</keyword>